<dbReference type="InterPro" id="IPR050250">
    <property type="entry name" value="Macrolide_Exporter_MacB"/>
</dbReference>
<evidence type="ECO:0000259" key="7">
    <source>
        <dbReference type="Pfam" id="PF02687"/>
    </source>
</evidence>
<feature type="transmembrane region" description="Helical" evidence="6">
    <location>
        <begin position="678"/>
        <end position="699"/>
    </location>
</feature>
<keyword evidence="3 6" id="KW-0812">Transmembrane</keyword>
<dbReference type="InterPro" id="IPR025857">
    <property type="entry name" value="MacB_PCD"/>
</dbReference>
<feature type="transmembrane region" description="Helical" evidence="6">
    <location>
        <begin position="726"/>
        <end position="746"/>
    </location>
</feature>
<sequence>MLKNYFKTTFRYLWRNKVFTGINLTGLACGLCVCFFALLYINFELSYDKFNTKANRIYRVVTDVKTGAGTNYESAPAAMGPFLQQASPGVRAYARVFMDYYIVRKDDDHFSEETIAYADSSIFDVFTLPLISGTPATVFNAPYNAVLSESAAHRYFGNEDPVGKTLLLDGKYNTAITGVMKDIPNNSHFKTDILLSMQSLMGAENYNGWMSDWSKFGFNTYILLDEHYAPAQLTAMLPGFVNKNFDQSKAKYTVNIEPLTDVYLKGKPRGNKGGSILTGNITNVYIFGVIAIFVLFIAAFNFINLTTALSLNRAKEVGVRKVLGASRGQLIIQFLLDAVLLCALAFTVAVLLSLLLMPLFNSLAGKTIATGIFEQSIYILLLFGVTLILGLLSGIYPALFISGFEPLSTIKGKITSGVSAVTFRKVLVVGQFAISVILIVGTIVVYQQLDFMQNHELGFKKDHTLVIDFHHDDRIYDHADAVKEQLTAIQGVSKASLASCVPGRANRKFPTKIEDARREMVDMQPDAYMVDEDFLKQYEIKIVAGRNFSKQFSTDKWEAMLINETAARSLGYNNPAEAIGKHFEQLHKKGTIIGVVKDFHYHSYQEQVQPLTLRMAPGFYTFLTLNVSSQNIKQTIASLQNQWQKLTPGMPMSYFFADEAYNAQYQSEERFGKLFSCFATLAILISCLGLLGLSAYSIAQRRKEIGIRKVLGASVATIVNMLGKEAVWLVAIAFIIAAPLSWLFMQSWLQGFAYRINITWWMFAAAGFATLAVVFITISFQTVKAAIANPVKSLRTE</sequence>
<dbReference type="PANTHER" id="PTHR30572">
    <property type="entry name" value="MEMBRANE COMPONENT OF TRANSPORTER-RELATED"/>
    <property type="match status" value="1"/>
</dbReference>
<dbReference type="Pfam" id="PF12704">
    <property type="entry name" value="MacB_PCD"/>
    <property type="match status" value="1"/>
</dbReference>
<feature type="transmembrane region" description="Helical" evidence="6">
    <location>
        <begin position="377"/>
        <end position="404"/>
    </location>
</feature>
<feature type="transmembrane region" description="Helical" evidence="6">
    <location>
        <begin position="425"/>
        <end position="446"/>
    </location>
</feature>
<evidence type="ECO:0000256" key="4">
    <source>
        <dbReference type="ARBA" id="ARBA00022989"/>
    </source>
</evidence>
<evidence type="ECO:0000256" key="6">
    <source>
        <dbReference type="SAM" id="Phobius"/>
    </source>
</evidence>
<comment type="subcellular location">
    <subcellularLocation>
        <location evidence="1">Cell membrane</location>
        <topology evidence="1">Multi-pass membrane protein</topology>
    </subcellularLocation>
</comment>
<feature type="domain" description="ABC3 transporter permease C-terminal" evidence="7">
    <location>
        <begin position="677"/>
        <end position="786"/>
    </location>
</feature>
<comment type="caution">
    <text evidence="9">The sequence shown here is derived from an EMBL/GenBank/DDBJ whole genome shotgun (WGS) entry which is preliminary data.</text>
</comment>
<feature type="transmembrane region" description="Helical" evidence="6">
    <location>
        <begin position="21"/>
        <end position="43"/>
    </location>
</feature>
<keyword evidence="4 6" id="KW-1133">Transmembrane helix</keyword>
<keyword evidence="5 6" id="KW-0472">Membrane</keyword>
<feature type="transmembrane region" description="Helical" evidence="6">
    <location>
        <begin position="758"/>
        <end position="780"/>
    </location>
</feature>
<dbReference type="RefSeq" id="WP_345212422.1">
    <property type="nucleotide sequence ID" value="NZ_BAABFT010000009.1"/>
</dbReference>
<keyword evidence="10" id="KW-1185">Reference proteome</keyword>
<keyword evidence="2" id="KW-1003">Cell membrane</keyword>
<dbReference type="PANTHER" id="PTHR30572:SF18">
    <property type="entry name" value="ABC-TYPE MACROLIDE FAMILY EXPORT SYSTEM PERMEASE COMPONENT 2"/>
    <property type="match status" value="1"/>
</dbReference>
<evidence type="ECO:0000256" key="5">
    <source>
        <dbReference type="ARBA" id="ARBA00023136"/>
    </source>
</evidence>
<reference evidence="10" key="1">
    <citation type="journal article" date="2019" name="Int. J. Syst. Evol. Microbiol.">
        <title>The Global Catalogue of Microorganisms (GCM) 10K type strain sequencing project: providing services to taxonomists for standard genome sequencing and annotation.</title>
        <authorList>
            <consortium name="The Broad Institute Genomics Platform"/>
            <consortium name="The Broad Institute Genome Sequencing Center for Infectious Disease"/>
            <person name="Wu L."/>
            <person name="Ma J."/>
        </authorList>
    </citation>
    <scope>NUCLEOTIDE SEQUENCE [LARGE SCALE GENOMIC DNA]</scope>
    <source>
        <strain evidence="10">JCM 17705</strain>
    </source>
</reference>
<dbReference type="InterPro" id="IPR003838">
    <property type="entry name" value="ABC3_permease_C"/>
</dbReference>
<evidence type="ECO:0000256" key="3">
    <source>
        <dbReference type="ARBA" id="ARBA00022692"/>
    </source>
</evidence>
<feature type="domain" description="ABC3 transporter permease C-terminal" evidence="7">
    <location>
        <begin position="289"/>
        <end position="406"/>
    </location>
</feature>
<evidence type="ECO:0000259" key="8">
    <source>
        <dbReference type="Pfam" id="PF12704"/>
    </source>
</evidence>
<dbReference type="PROSITE" id="PS51257">
    <property type="entry name" value="PROKAR_LIPOPROTEIN"/>
    <property type="match status" value="1"/>
</dbReference>
<feature type="domain" description="MacB-like periplasmic core" evidence="8">
    <location>
        <begin position="20"/>
        <end position="235"/>
    </location>
</feature>
<organism evidence="9 10">
    <name type="scientific">Mucilaginibacter gynuensis</name>
    <dbReference type="NCBI Taxonomy" id="1302236"/>
    <lineage>
        <taxon>Bacteria</taxon>
        <taxon>Pseudomonadati</taxon>
        <taxon>Bacteroidota</taxon>
        <taxon>Sphingobacteriia</taxon>
        <taxon>Sphingobacteriales</taxon>
        <taxon>Sphingobacteriaceae</taxon>
        <taxon>Mucilaginibacter</taxon>
    </lineage>
</organism>
<evidence type="ECO:0000313" key="10">
    <source>
        <dbReference type="Proteomes" id="UP001500582"/>
    </source>
</evidence>
<feature type="transmembrane region" description="Helical" evidence="6">
    <location>
        <begin position="330"/>
        <end position="357"/>
    </location>
</feature>
<protein>
    <submittedName>
        <fullName evidence="9">ABC transporter permease</fullName>
    </submittedName>
</protein>
<dbReference type="Pfam" id="PF02687">
    <property type="entry name" value="FtsX"/>
    <property type="match status" value="2"/>
</dbReference>
<dbReference type="Proteomes" id="UP001500582">
    <property type="component" value="Unassembled WGS sequence"/>
</dbReference>
<accession>A0ABP8GU76</accession>
<gene>
    <name evidence="9" type="ORF">GCM10023149_34910</name>
</gene>
<name>A0ABP8GU76_9SPHI</name>
<evidence type="ECO:0000313" key="9">
    <source>
        <dbReference type="EMBL" id="GAA4329941.1"/>
    </source>
</evidence>
<evidence type="ECO:0000256" key="1">
    <source>
        <dbReference type="ARBA" id="ARBA00004651"/>
    </source>
</evidence>
<proteinExistence type="predicted"/>
<dbReference type="EMBL" id="BAABFT010000009">
    <property type="protein sequence ID" value="GAA4329941.1"/>
    <property type="molecule type" value="Genomic_DNA"/>
</dbReference>
<feature type="transmembrane region" description="Helical" evidence="6">
    <location>
        <begin position="284"/>
        <end position="309"/>
    </location>
</feature>
<evidence type="ECO:0000256" key="2">
    <source>
        <dbReference type="ARBA" id="ARBA00022475"/>
    </source>
</evidence>